<dbReference type="CDD" id="cd01998">
    <property type="entry name" value="MnmA_TRMU-like"/>
    <property type="match status" value="1"/>
</dbReference>
<feature type="binding site" evidence="10">
    <location>
        <position position="37"/>
    </location>
    <ligand>
        <name>ATP</name>
        <dbReference type="ChEBI" id="CHEBI:30616"/>
    </ligand>
</feature>
<dbReference type="PANTHER" id="PTHR11933">
    <property type="entry name" value="TRNA 5-METHYLAMINOMETHYL-2-THIOURIDYLATE -METHYLTRANSFERASE"/>
    <property type="match status" value="1"/>
</dbReference>
<dbReference type="HAMAP" id="MF_00144">
    <property type="entry name" value="tRNA_thiouridyl_MnmA"/>
    <property type="match status" value="1"/>
</dbReference>
<evidence type="ECO:0000256" key="6">
    <source>
        <dbReference type="ARBA" id="ARBA00022840"/>
    </source>
</evidence>
<dbReference type="NCBIfam" id="TIGR00420">
    <property type="entry name" value="trmU"/>
    <property type="match status" value="1"/>
</dbReference>
<evidence type="ECO:0000256" key="4">
    <source>
        <dbReference type="ARBA" id="ARBA00022694"/>
    </source>
</evidence>
<evidence type="ECO:0000256" key="7">
    <source>
        <dbReference type="ARBA" id="ARBA00022884"/>
    </source>
</evidence>
<feature type="active site" description="Nucleophile" evidence="10">
    <location>
        <position position="105"/>
    </location>
</feature>
<keyword evidence="6 10" id="KW-0067">ATP-binding</keyword>
<organism evidence="13">
    <name type="scientific">uncultured Chthoniobacterales bacterium</name>
    <dbReference type="NCBI Taxonomy" id="1836801"/>
    <lineage>
        <taxon>Bacteria</taxon>
        <taxon>Pseudomonadati</taxon>
        <taxon>Verrucomicrobiota</taxon>
        <taxon>Spartobacteria</taxon>
        <taxon>Chthoniobacterales</taxon>
        <taxon>environmental samples</taxon>
    </lineage>
</organism>
<evidence type="ECO:0000256" key="3">
    <source>
        <dbReference type="ARBA" id="ARBA00022679"/>
    </source>
</evidence>
<keyword evidence="1 10" id="KW-0963">Cytoplasm</keyword>
<gene>
    <name evidence="10" type="primary">mnmA</name>
    <name evidence="13" type="ORF">AVDCRST_MAG42-1898</name>
</gene>
<dbReference type="InterPro" id="IPR046885">
    <property type="entry name" value="MnmA-like_C"/>
</dbReference>
<comment type="catalytic activity">
    <reaction evidence="9 10">
        <text>S-sulfanyl-L-cysteinyl-[protein] + uridine(34) in tRNA + AH2 + ATP = 2-thiouridine(34) in tRNA + L-cysteinyl-[protein] + A + AMP + diphosphate + H(+)</text>
        <dbReference type="Rhea" id="RHEA:47032"/>
        <dbReference type="Rhea" id="RHEA-COMP:10131"/>
        <dbReference type="Rhea" id="RHEA-COMP:11726"/>
        <dbReference type="Rhea" id="RHEA-COMP:11727"/>
        <dbReference type="Rhea" id="RHEA-COMP:11728"/>
        <dbReference type="ChEBI" id="CHEBI:13193"/>
        <dbReference type="ChEBI" id="CHEBI:15378"/>
        <dbReference type="ChEBI" id="CHEBI:17499"/>
        <dbReference type="ChEBI" id="CHEBI:29950"/>
        <dbReference type="ChEBI" id="CHEBI:30616"/>
        <dbReference type="ChEBI" id="CHEBI:33019"/>
        <dbReference type="ChEBI" id="CHEBI:61963"/>
        <dbReference type="ChEBI" id="CHEBI:65315"/>
        <dbReference type="ChEBI" id="CHEBI:87170"/>
        <dbReference type="ChEBI" id="CHEBI:456215"/>
        <dbReference type="EC" id="2.8.1.13"/>
    </reaction>
</comment>
<feature type="domain" description="tRNA-specific 2-thiouridylase MnmA-like central" evidence="12">
    <location>
        <begin position="209"/>
        <end position="275"/>
    </location>
</feature>
<dbReference type="GO" id="GO:0002143">
    <property type="term" value="P:tRNA wobble position uridine thiolation"/>
    <property type="evidence" value="ECO:0007669"/>
    <property type="project" value="TreeGrafter"/>
</dbReference>
<dbReference type="SUPFAM" id="SSF52402">
    <property type="entry name" value="Adenine nucleotide alpha hydrolases-like"/>
    <property type="match status" value="1"/>
</dbReference>
<comment type="similarity">
    <text evidence="10">Belongs to the MnmA/TRMU family.</text>
</comment>
<dbReference type="EC" id="2.8.1.13" evidence="10"/>
<evidence type="ECO:0000256" key="10">
    <source>
        <dbReference type="HAMAP-Rule" id="MF_00144"/>
    </source>
</evidence>
<name>A0A6J4I8S6_9BACT</name>
<feature type="domain" description="tRNA-specific 2-thiouridylase MnmA-like C-terminal" evidence="11">
    <location>
        <begin position="282"/>
        <end position="357"/>
    </location>
</feature>
<feature type="site" description="Interaction with tRNA" evidence="10">
    <location>
        <position position="130"/>
    </location>
</feature>
<dbReference type="AlphaFoldDB" id="A0A6J4I8S6"/>
<feature type="region of interest" description="Interaction with tRNA" evidence="10">
    <location>
        <begin position="308"/>
        <end position="309"/>
    </location>
</feature>
<dbReference type="Pfam" id="PF20258">
    <property type="entry name" value="tRNA_Me_trans_C"/>
    <property type="match status" value="1"/>
</dbReference>
<dbReference type="GO" id="GO:0005524">
    <property type="term" value="F:ATP binding"/>
    <property type="evidence" value="ECO:0007669"/>
    <property type="project" value="UniProtKB-KW"/>
</dbReference>
<dbReference type="GO" id="GO:0000049">
    <property type="term" value="F:tRNA binding"/>
    <property type="evidence" value="ECO:0007669"/>
    <property type="project" value="UniProtKB-KW"/>
</dbReference>
<dbReference type="InterPro" id="IPR046884">
    <property type="entry name" value="MnmA-like_central"/>
</dbReference>
<keyword evidence="3 10" id="KW-0808">Transferase</keyword>
<dbReference type="NCBIfam" id="NF001138">
    <property type="entry name" value="PRK00143.1"/>
    <property type="match status" value="1"/>
</dbReference>
<keyword evidence="2 10" id="KW-0820">tRNA-binding</keyword>
<dbReference type="InterPro" id="IPR023382">
    <property type="entry name" value="MnmA-like_central_sf"/>
</dbReference>
<dbReference type="Gene3D" id="3.40.50.620">
    <property type="entry name" value="HUPs"/>
    <property type="match status" value="1"/>
</dbReference>
<dbReference type="GO" id="GO:0103016">
    <property type="term" value="F:tRNA-uridine 2-sulfurtransferase activity"/>
    <property type="evidence" value="ECO:0007669"/>
    <property type="project" value="UniProtKB-EC"/>
</dbReference>
<evidence type="ECO:0000259" key="12">
    <source>
        <dbReference type="Pfam" id="PF20259"/>
    </source>
</evidence>
<accession>A0A6J4I8S6</accession>
<comment type="subcellular location">
    <subcellularLocation>
        <location evidence="10">Cytoplasm</location>
    </subcellularLocation>
</comment>
<reference evidence="13" key="1">
    <citation type="submission" date="2020-02" db="EMBL/GenBank/DDBJ databases">
        <authorList>
            <person name="Meier V. D."/>
        </authorList>
    </citation>
    <scope>NUCLEOTIDE SEQUENCE</scope>
    <source>
        <strain evidence="13">AVDCRST_MAG42</strain>
    </source>
</reference>
<dbReference type="Gene3D" id="2.40.30.10">
    <property type="entry name" value="Translation factors"/>
    <property type="match status" value="1"/>
</dbReference>
<dbReference type="Pfam" id="PF03054">
    <property type="entry name" value="tRNA_Me_trans"/>
    <property type="match status" value="1"/>
</dbReference>
<evidence type="ECO:0000256" key="9">
    <source>
        <dbReference type="ARBA" id="ARBA00051542"/>
    </source>
</evidence>
<feature type="binding site" evidence="10">
    <location>
        <position position="129"/>
    </location>
    <ligand>
        <name>ATP</name>
        <dbReference type="ChEBI" id="CHEBI:30616"/>
    </ligand>
</feature>
<keyword evidence="4 10" id="KW-0819">tRNA processing</keyword>
<dbReference type="PANTHER" id="PTHR11933:SF5">
    <property type="entry name" value="MITOCHONDRIAL TRNA-SPECIFIC 2-THIOURIDYLASE 1"/>
    <property type="match status" value="1"/>
</dbReference>
<evidence type="ECO:0000256" key="5">
    <source>
        <dbReference type="ARBA" id="ARBA00022741"/>
    </source>
</evidence>
<feature type="active site" description="Cysteine persulfide intermediate" evidence="10">
    <location>
        <position position="201"/>
    </location>
</feature>
<feature type="binding site" evidence="10">
    <location>
        <begin position="11"/>
        <end position="18"/>
    </location>
    <ligand>
        <name>ATP</name>
        <dbReference type="ChEBI" id="CHEBI:30616"/>
    </ligand>
</feature>
<dbReference type="EMBL" id="CADCTA010000070">
    <property type="protein sequence ID" value="CAA9244605.1"/>
    <property type="molecule type" value="Genomic_DNA"/>
</dbReference>
<evidence type="ECO:0000256" key="2">
    <source>
        <dbReference type="ARBA" id="ARBA00022555"/>
    </source>
</evidence>
<dbReference type="Gene3D" id="2.30.30.280">
    <property type="entry name" value="Adenine nucleotide alpha hydrolases-like domains"/>
    <property type="match status" value="1"/>
</dbReference>
<protein>
    <recommendedName>
        <fullName evidence="10">tRNA-specific 2-thiouridylase MnmA</fullName>
        <ecNumber evidence="10">2.8.1.13</ecNumber>
    </recommendedName>
</protein>
<evidence type="ECO:0000313" key="13">
    <source>
        <dbReference type="EMBL" id="CAA9244605.1"/>
    </source>
</evidence>
<proteinExistence type="inferred from homology"/>
<feature type="region of interest" description="Interaction with tRNA" evidence="10">
    <location>
        <begin position="151"/>
        <end position="153"/>
    </location>
</feature>
<keyword evidence="8" id="KW-1015">Disulfide bond</keyword>
<comment type="function">
    <text evidence="10">Catalyzes the 2-thiolation of uridine at the wobble position (U34) of tRNA, leading to the formation of s(2)U34.</text>
</comment>
<dbReference type="InterPro" id="IPR014729">
    <property type="entry name" value="Rossmann-like_a/b/a_fold"/>
</dbReference>
<dbReference type="GO" id="GO:0005737">
    <property type="term" value="C:cytoplasm"/>
    <property type="evidence" value="ECO:0007669"/>
    <property type="project" value="UniProtKB-SubCell"/>
</dbReference>
<evidence type="ECO:0000259" key="11">
    <source>
        <dbReference type="Pfam" id="PF20258"/>
    </source>
</evidence>
<dbReference type="FunFam" id="3.40.50.620:FF:000115">
    <property type="entry name" value="tRNA-specific 2-thiouridylase MnmA"/>
    <property type="match status" value="1"/>
</dbReference>
<dbReference type="Pfam" id="PF20259">
    <property type="entry name" value="tRNA_Me_trans_M"/>
    <property type="match status" value="1"/>
</dbReference>
<comment type="caution">
    <text evidence="10">Lacks conserved residue(s) required for the propagation of feature annotation.</text>
</comment>
<dbReference type="InterPro" id="IPR004506">
    <property type="entry name" value="MnmA-like"/>
</dbReference>
<evidence type="ECO:0000256" key="8">
    <source>
        <dbReference type="ARBA" id="ARBA00023157"/>
    </source>
</evidence>
<feature type="site" description="Interaction with tRNA" evidence="10">
    <location>
        <position position="341"/>
    </location>
</feature>
<evidence type="ECO:0000256" key="1">
    <source>
        <dbReference type="ARBA" id="ARBA00022490"/>
    </source>
</evidence>
<keyword evidence="7 10" id="KW-0694">RNA-binding</keyword>
<dbReference type="FunFam" id="2.40.30.10:FF:000023">
    <property type="entry name" value="tRNA-specific 2-thiouridylase MnmA"/>
    <property type="match status" value="1"/>
</dbReference>
<keyword evidence="5 10" id="KW-0547">Nucleotide-binding</keyword>
<sequence>MSGTKQRVLLGMSGGVDSSVAGYLLREQGYDVVGVTMKVWPQDCISRAEDKCCGPQAVADARNVAHALGIPHYVVDEADQFERVVIDYFSSEYQAGRTPNPCVMCNEKLKFGSLWQKAQALGCEYIATGHYAIVDHHPDRAVLRKGADPRKDQSYFLFSLRQPQLRRALTPLGGMSKPEIRDIARSLGLKVAEKVDSQEICFVPGNDYKAFLRSHLGEGEFHEGGIYDLQGTFLGEHGGIELFTIGQRKGLPGGSAQPRYVVDIDPQTNRVIVGSAEDLVSEEFEIDRVNWSSRDVPDEPIEVTVKIRYSHHGTKATLFPLSADTARIELHEPQKAVTPGQAAVFYDGDVVLGGGWICRQTALVPA</sequence>